<accession>A0A5N5LXJ4</accession>
<comment type="caution">
    <text evidence="1">The sequence shown here is derived from an EMBL/GenBank/DDBJ whole genome shotgun (WGS) entry which is preliminary data.</text>
</comment>
<evidence type="ECO:0000313" key="2">
    <source>
        <dbReference type="Proteomes" id="UP000326939"/>
    </source>
</evidence>
<evidence type="ECO:0000313" key="1">
    <source>
        <dbReference type="EMBL" id="KAB5547524.1"/>
    </source>
</evidence>
<keyword evidence="2" id="KW-1185">Reference proteome</keyword>
<name>A0A5N5LXJ4_9ROSI</name>
<organism evidence="1 2">
    <name type="scientific">Salix brachista</name>
    <dbReference type="NCBI Taxonomy" id="2182728"/>
    <lineage>
        <taxon>Eukaryota</taxon>
        <taxon>Viridiplantae</taxon>
        <taxon>Streptophyta</taxon>
        <taxon>Embryophyta</taxon>
        <taxon>Tracheophyta</taxon>
        <taxon>Spermatophyta</taxon>
        <taxon>Magnoliopsida</taxon>
        <taxon>eudicotyledons</taxon>
        <taxon>Gunneridae</taxon>
        <taxon>Pentapetalae</taxon>
        <taxon>rosids</taxon>
        <taxon>fabids</taxon>
        <taxon>Malpighiales</taxon>
        <taxon>Salicaceae</taxon>
        <taxon>Saliceae</taxon>
        <taxon>Salix</taxon>
    </lineage>
</organism>
<proteinExistence type="predicted"/>
<dbReference type="AlphaFoldDB" id="A0A5N5LXJ4"/>
<dbReference type="EMBL" id="VDCV01000007">
    <property type="protein sequence ID" value="KAB5547524.1"/>
    <property type="molecule type" value="Genomic_DNA"/>
</dbReference>
<protein>
    <submittedName>
        <fullName evidence="1">Uncharacterized protein</fullName>
    </submittedName>
</protein>
<dbReference type="Proteomes" id="UP000326939">
    <property type="component" value="Chromosome 7"/>
</dbReference>
<reference evidence="2" key="1">
    <citation type="journal article" date="2019" name="Gigascience">
        <title>De novo genome assembly of the endangered Acer yangbiense, a plant species with extremely small populations endemic to Yunnan Province, China.</title>
        <authorList>
            <person name="Yang J."/>
            <person name="Wariss H.M."/>
            <person name="Tao L."/>
            <person name="Zhang R."/>
            <person name="Yun Q."/>
            <person name="Hollingsworth P."/>
            <person name="Dao Z."/>
            <person name="Luo G."/>
            <person name="Guo H."/>
            <person name="Ma Y."/>
            <person name="Sun W."/>
        </authorList>
    </citation>
    <scope>NUCLEOTIDE SEQUENCE [LARGE SCALE GENOMIC DNA]</scope>
    <source>
        <strain evidence="2">cv. br00</strain>
    </source>
</reference>
<sequence length="87" mass="9766">MAGGEWLLHSSSMVLEIEGFCISEHLRPLFQNVVTLSIKLLPHQSLQVIMVSGFYSVSFHFPKAGRCDDIAFTQESAAGHENYHNLF</sequence>
<gene>
    <name evidence="1" type="ORF">DKX38_010930</name>
</gene>